<reference evidence="2" key="1">
    <citation type="submission" date="2023-04" db="EMBL/GenBank/DDBJ databases">
        <authorList>
            <consortium name="ELIXIR-Norway"/>
        </authorList>
    </citation>
    <scope>NUCLEOTIDE SEQUENCE [LARGE SCALE GENOMIC DNA]</scope>
</reference>
<evidence type="ECO:0000313" key="2">
    <source>
        <dbReference type="EMBL" id="CAI9163971.1"/>
    </source>
</evidence>
<sequence length="206" mass="21982">MYSSGILGAEFTVNRRRPCFSESPPPRELPNRCCFISRAFRGGLSDGRAERERVAGGRHLRPEPPRLLSSPPSADGLQISRSSSAVLPLPSACRGASNAARLMSRQVLVCSPSFPFSVSSNEVLLVSTLMCHTCVWGPGLLFSGFQNVTAFCPNLGLCVTWGKGGSWGEPQRAHQGRTEGEADSSGGTGWGSSWPLDTTGAKYGLH</sequence>
<feature type="compositionally biased region" description="Basic and acidic residues" evidence="1">
    <location>
        <begin position="47"/>
        <end position="64"/>
    </location>
</feature>
<organism evidence="2 3">
    <name type="scientific">Rangifer tarandus platyrhynchus</name>
    <name type="common">Svalbard reindeer</name>
    <dbReference type="NCBI Taxonomy" id="3082113"/>
    <lineage>
        <taxon>Eukaryota</taxon>
        <taxon>Metazoa</taxon>
        <taxon>Chordata</taxon>
        <taxon>Craniata</taxon>
        <taxon>Vertebrata</taxon>
        <taxon>Euteleostomi</taxon>
        <taxon>Mammalia</taxon>
        <taxon>Eutheria</taxon>
        <taxon>Laurasiatheria</taxon>
        <taxon>Artiodactyla</taxon>
        <taxon>Ruminantia</taxon>
        <taxon>Pecora</taxon>
        <taxon>Cervidae</taxon>
        <taxon>Odocoileinae</taxon>
        <taxon>Rangifer</taxon>
    </lineage>
</organism>
<gene>
    <name evidence="2" type="ORF">MRATA1EN1_LOCUS12933</name>
</gene>
<dbReference type="Proteomes" id="UP001176941">
    <property type="component" value="Chromosome 21"/>
</dbReference>
<evidence type="ECO:0000313" key="3">
    <source>
        <dbReference type="Proteomes" id="UP001176941"/>
    </source>
</evidence>
<protein>
    <submittedName>
        <fullName evidence="2">Uncharacterized protein</fullName>
    </submittedName>
</protein>
<evidence type="ECO:0000256" key="1">
    <source>
        <dbReference type="SAM" id="MobiDB-lite"/>
    </source>
</evidence>
<dbReference type="EMBL" id="OX459957">
    <property type="protein sequence ID" value="CAI9163971.1"/>
    <property type="molecule type" value="Genomic_DNA"/>
</dbReference>
<feature type="region of interest" description="Disordered" evidence="1">
    <location>
        <begin position="169"/>
        <end position="195"/>
    </location>
</feature>
<proteinExistence type="predicted"/>
<feature type="region of interest" description="Disordered" evidence="1">
    <location>
        <begin position="47"/>
        <end position="77"/>
    </location>
</feature>
<keyword evidence="3" id="KW-1185">Reference proteome</keyword>
<name>A0ABN8YTL3_RANTA</name>
<accession>A0ABN8YTL3</accession>